<name>A0A7U9L0E8_9ACTN</name>
<evidence type="ECO:0000313" key="2">
    <source>
        <dbReference type="Proteomes" id="UP000287830"/>
    </source>
</evidence>
<dbReference type="AlphaFoldDB" id="A0A7U9L0E8"/>
<gene>
    <name evidence="1" type="ORF">OEIGOIKO_05763</name>
</gene>
<accession>A0A7U9L0E8</accession>
<sequence length="94" mass="10174">MTAATYRKKPIEITAMQWTEDVPRRLRAGRCGMRITVVAGERQVAIHIKGKGAKALARAEAAAARLLTVGPEPEERPAFGYAVTSDHEVAGEDT</sequence>
<dbReference type="Proteomes" id="UP000287830">
    <property type="component" value="Unassembled WGS sequence"/>
</dbReference>
<reference evidence="1 2" key="1">
    <citation type="submission" date="2018-11" db="EMBL/GenBank/DDBJ databases">
        <title>Whole genome sequence of Streptomyces chrestomyceticus NBRC 13444(T).</title>
        <authorList>
            <person name="Komaki H."/>
            <person name="Tamura T."/>
        </authorList>
    </citation>
    <scope>NUCLEOTIDE SEQUENCE [LARGE SCALE GENOMIC DNA]</scope>
    <source>
        <strain evidence="1 2">NBRC 13444</strain>
    </source>
</reference>
<dbReference type="RefSeq" id="WP_125047272.1">
    <property type="nucleotide sequence ID" value="NZ_BHZC01000001.1"/>
</dbReference>
<protein>
    <submittedName>
        <fullName evidence="1">Uncharacterized protein</fullName>
    </submittedName>
</protein>
<evidence type="ECO:0000313" key="1">
    <source>
        <dbReference type="EMBL" id="GCD37953.1"/>
    </source>
</evidence>
<dbReference type="GeneID" id="95624539"/>
<organism evidence="1 2">
    <name type="scientific">Streptomyces chrestomyceticus JCM 4735</name>
    <dbReference type="NCBI Taxonomy" id="1306181"/>
    <lineage>
        <taxon>Bacteria</taxon>
        <taxon>Bacillati</taxon>
        <taxon>Actinomycetota</taxon>
        <taxon>Actinomycetes</taxon>
        <taxon>Kitasatosporales</taxon>
        <taxon>Streptomycetaceae</taxon>
        <taxon>Streptomyces</taxon>
    </lineage>
</organism>
<comment type="caution">
    <text evidence="1">The sequence shown here is derived from an EMBL/GenBank/DDBJ whole genome shotgun (WGS) entry which is preliminary data.</text>
</comment>
<dbReference type="EMBL" id="BHZC01000001">
    <property type="protein sequence ID" value="GCD37953.1"/>
    <property type="molecule type" value="Genomic_DNA"/>
</dbReference>
<proteinExistence type="predicted"/>